<dbReference type="InterPro" id="IPR023833">
    <property type="entry name" value="Signal_pept_SipW-depend-type"/>
</dbReference>
<evidence type="ECO:0000313" key="1">
    <source>
        <dbReference type="EMBL" id="CUQ00263.1"/>
    </source>
</evidence>
<sequence>MKKLGIAIATIILTITTVASLAYLTSKESVKNSFGIGSIKATVDEKFDENNAKDLSTNKSIEKTVAVSNTGKNPEIVRVIINPQWKGKSNDNNIPVSASNQVELNFRKGFENDWIEGKDGYYYYKHILKPKNNNTGSSDNDESKTSTLLESVSINKNITDEEKKEFSNRELVVNVSAEAIQVNYDAIQESWNINNTMDKDVLNYFDELINKK</sequence>
<dbReference type="NCBIfam" id="TIGR04088">
    <property type="entry name" value="cognate_SipW"/>
    <property type="match status" value="1"/>
</dbReference>
<dbReference type="Proteomes" id="UP000095563">
    <property type="component" value="Unassembled WGS sequence"/>
</dbReference>
<dbReference type="RefSeq" id="WP_055207455.1">
    <property type="nucleotide sequence ID" value="NZ_CZBO01000002.1"/>
</dbReference>
<evidence type="ECO:0000313" key="2">
    <source>
        <dbReference type="Proteomes" id="UP000095563"/>
    </source>
</evidence>
<organism evidence="1 2">
    <name type="scientific">Clostridium baratii</name>
    <dbReference type="NCBI Taxonomy" id="1561"/>
    <lineage>
        <taxon>Bacteria</taxon>
        <taxon>Bacillati</taxon>
        <taxon>Bacillota</taxon>
        <taxon>Clostridia</taxon>
        <taxon>Eubacteriales</taxon>
        <taxon>Clostridiaceae</taxon>
        <taxon>Clostridium</taxon>
    </lineage>
</organism>
<dbReference type="AlphaFoldDB" id="A0A174SR87"/>
<gene>
    <name evidence="1" type="ORF">ERS852568_01512</name>
</gene>
<accession>A0A174SR87</accession>
<dbReference type="EMBL" id="CZBO01000002">
    <property type="protein sequence ID" value="CUQ00263.1"/>
    <property type="molecule type" value="Genomic_DNA"/>
</dbReference>
<proteinExistence type="predicted"/>
<reference evidence="1 2" key="1">
    <citation type="submission" date="2015-09" db="EMBL/GenBank/DDBJ databases">
        <authorList>
            <consortium name="Pathogen Informatics"/>
        </authorList>
    </citation>
    <scope>NUCLEOTIDE SEQUENCE [LARGE SCALE GENOMIC DNA]</scope>
    <source>
        <strain evidence="1 2">2789STDY5834956</strain>
    </source>
</reference>
<name>A0A174SR87_9CLOT</name>
<protein>
    <submittedName>
        <fullName evidence="1">Camelysin metallo-endopeptidase</fullName>
    </submittedName>
</protein>